<proteinExistence type="inferred from homology"/>
<dbReference type="GO" id="GO:0043886">
    <property type="term" value="F:structural constituent of carboxysome shell"/>
    <property type="evidence" value="ECO:0007669"/>
    <property type="project" value="UniProtKB-ARBA"/>
</dbReference>
<comment type="catalytic activity">
    <reaction evidence="7">
        <text>a UDP-3-O-[(3R)-3-hydroxyacyl]-alpha-D-glucosamine + a (3R)-hydroxyacyl-[ACP] = a UDP-2-N,3-O-bis[(3R)-3-hydroxyacyl]-alpha-D-glucosamine + holo-[ACP] + H(+)</text>
        <dbReference type="Rhea" id="RHEA:53836"/>
        <dbReference type="Rhea" id="RHEA-COMP:9685"/>
        <dbReference type="Rhea" id="RHEA-COMP:9945"/>
        <dbReference type="ChEBI" id="CHEBI:15378"/>
        <dbReference type="ChEBI" id="CHEBI:64479"/>
        <dbReference type="ChEBI" id="CHEBI:78827"/>
        <dbReference type="ChEBI" id="CHEBI:137740"/>
        <dbReference type="ChEBI" id="CHEBI:137748"/>
        <dbReference type="EC" id="2.3.1.191"/>
    </reaction>
</comment>
<dbReference type="InterPro" id="IPR011004">
    <property type="entry name" value="Trimer_LpxA-like_sf"/>
</dbReference>
<keyword evidence="2 7" id="KW-0441">Lipid A biosynthesis</keyword>
<dbReference type="PATRIC" id="fig|13035.3.peg.237"/>
<keyword evidence="1 7" id="KW-0444">Lipid biosynthesis</keyword>
<evidence type="ECO:0000256" key="2">
    <source>
        <dbReference type="ARBA" id="ARBA00022556"/>
    </source>
</evidence>
<dbReference type="GO" id="GO:0016410">
    <property type="term" value="F:N-acyltransferase activity"/>
    <property type="evidence" value="ECO:0007669"/>
    <property type="project" value="InterPro"/>
</dbReference>
<keyword evidence="6 7" id="KW-0012">Acyltransferase</keyword>
<dbReference type="HAMAP" id="MF_00523">
    <property type="entry name" value="LpxD"/>
    <property type="match status" value="1"/>
</dbReference>
<dbReference type="Proteomes" id="UP000010482">
    <property type="component" value="Chromosome"/>
</dbReference>
<evidence type="ECO:0000256" key="5">
    <source>
        <dbReference type="ARBA" id="ARBA00023098"/>
    </source>
</evidence>
<dbReference type="PANTHER" id="PTHR43378:SF2">
    <property type="entry name" value="UDP-3-O-ACYLGLUCOSAMINE N-ACYLTRANSFERASE 1, MITOCHONDRIAL-RELATED"/>
    <property type="match status" value="1"/>
</dbReference>
<dbReference type="Pfam" id="PF25087">
    <property type="entry name" value="GMPPB_C"/>
    <property type="match status" value="1"/>
</dbReference>
<comment type="subunit">
    <text evidence="7">Homotrimer.</text>
</comment>
<protein>
    <recommendedName>
        <fullName evidence="7">UDP-3-O-acylglucosamine N-acyltransferase</fullName>
        <ecNumber evidence="7">2.3.1.191</ecNumber>
    </recommendedName>
</protein>
<organism evidence="10 11">
    <name type="scientific">Dactylococcopsis salina (strain PCC 8305)</name>
    <name type="common">Myxobactron salinum</name>
    <dbReference type="NCBI Taxonomy" id="13035"/>
    <lineage>
        <taxon>Bacteria</taxon>
        <taxon>Bacillati</taxon>
        <taxon>Cyanobacteriota</taxon>
        <taxon>Cyanophyceae</taxon>
        <taxon>Nodosilineales</taxon>
        <taxon>Cymatolegaceae</taxon>
        <taxon>Dactylococcopsis</taxon>
    </lineage>
</organism>
<name>K9YQ54_DACS8</name>
<evidence type="ECO:0000256" key="7">
    <source>
        <dbReference type="HAMAP-Rule" id="MF_00523"/>
    </source>
</evidence>
<evidence type="ECO:0000256" key="4">
    <source>
        <dbReference type="ARBA" id="ARBA00022737"/>
    </source>
</evidence>
<dbReference type="Pfam" id="PF00132">
    <property type="entry name" value="Hexapep"/>
    <property type="match status" value="1"/>
</dbReference>
<dbReference type="GO" id="GO:0016020">
    <property type="term" value="C:membrane"/>
    <property type="evidence" value="ECO:0007669"/>
    <property type="project" value="GOC"/>
</dbReference>
<dbReference type="STRING" id="13035.Dacsa_0205"/>
<dbReference type="eggNOG" id="COG1044">
    <property type="taxonomic scope" value="Bacteria"/>
</dbReference>
<dbReference type="InterPro" id="IPR020573">
    <property type="entry name" value="UDP_GlcNAc_AcTrfase_non-rep"/>
</dbReference>
<keyword evidence="4 7" id="KW-0677">Repeat</keyword>
<comment type="function">
    <text evidence="7">Catalyzes the N-acylation of UDP-3-O-acylglucosamine using 3-hydroxyacyl-ACP as the acyl donor. Is involved in the biosynthesis of lipid A, a phosphorylated glycolipid that anchors the lipopolysaccharide to the outer membrane of the cell.</text>
</comment>
<evidence type="ECO:0000256" key="3">
    <source>
        <dbReference type="ARBA" id="ARBA00022679"/>
    </source>
</evidence>
<evidence type="ECO:0000313" key="11">
    <source>
        <dbReference type="Proteomes" id="UP000010482"/>
    </source>
</evidence>
<sequence length="344" mass="36994">MRFSEVVAHLSQKISVTAKEGKNPEIKGVSPIEEATMQTISYIEGRKFAHYINITPASALILPQDETLQAQADDQGIPWVAAEVPRLLFAHAIDLFYRPFHPTPDVHPSAVIDPSAEIQENVYIGANVVVYPRVKISSGVCIYPNVVIYPDVTIDDRAILHANATIHERTQIGKDCIIHSGAVIGGEGFGFVPTSQGWLKMQQSGCVVLEEGVEVGSNSNIDRPAVGETRIGRNTKFDNAVHIGHGCRVGENCAFAAQVVLAGGVKVGNNVLLGGQSAIANQITIGDGARATGHSGITRDVKAGEIVSGSPAVPNHIYLRSSAIYKRLPEMYRMFQKLVKGSKN</sequence>
<dbReference type="PANTHER" id="PTHR43378">
    <property type="entry name" value="UDP-3-O-ACYLGLUCOSAMINE N-ACYLTRANSFERASE"/>
    <property type="match status" value="1"/>
</dbReference>
<accession>K9YQ54</accession>
<dbReference type="CDD" id="cd03352">
    <property type="entry name" value="LbH_LpxD"/>
    <property type="match status" value="1"/>
</dbReference>
<keyword evidence="5 7" id="KW-0443">Lipid metabolism</keyword>
<dbReference type="InterPro" id="IPR001451">
    <property type="entry name" value="Hexapep"/>
</dbReference>
<dbReference type="EC" id="2.3.1.191" evidence="7"/>
<dbReference type="SUPFAM" id="SSF51161">
    <property type="entry name" value="Trimeric LpxA-like enzymes"/>
    <property type="match status" value="1"/>
</dbReference>
<dbReference type="GO" id="GO:0009245">
    <property type="term" value="P:lipid A biosynthetic process"/>
    <property type="evidence" value="ECO:0007669"/>
    <property type="project" value="UniProtKB-UniRule"/>
</dbReference>
<evidence type="ECO:0000256" key="6">
    <source>
        <dbReference type="ARBA" id="ARBA00023315"/>
    </source>
</evidence>
<dbReference type="InterPro" id="IPR056729">
    <property type="entry name" value="GMPPB_C"/>
</dbReference>
<evidence type="ECO:0000313" key="10">
    <source>
        <dbReference type="EMBL" id="AFZ49019.1"/>
    </source>
</evidence>
<dbReference type="NCBIfam" id="TIGR01853">
    <property type="entry name" value="lipid_A_lpxD"/>
    <property type="match status" value="1"/>
</dbReference>
<dbReference type="InterPro" id="IPR007691">
    <property type="entry name" value="LpxD"/>
</dbReference>
<dbReference type="HOGENOM" id="CLU_049865_0_0_3"/>
<dbReference type="OrthoDB" id="9784739at2"/>
<evidence type="ECO:0000256" key="1">
    <source>
        <dbReference type="ARBA" id="ARBA00022516"/>
    </source>
</evidence>
<comment type="pathway">
    <text evidence="7">Bacterial outer membrane biogenesis; LPS lipid A biosynthesis.</text>
</comment>
<dbReference type="KEGG" id="dsl:Dacsa_0205"/>
<feature type="domain" description="Mannose-1-phosphate guanyltransferase C-terminal" evidence="9">
    <location>
        <begin position="108"/>
        <end position="186"/>
    </location>
</feature>
<dbReference type="Gene3D" id="2.160.10.10">
    <property type="entry name" value="Hexapeptide repeat proteins"/>
    <property type="match status" value="1"/>
</dbReference>
<dbReference type="GO" id="GO:0031470">
    <property type="term" value="C:carboxysome"/>
    <property type="evidence" value="ECO:0007669"/>
    <property type="project" value="UniProtKB-ARBA"/>
</dbReference>
<feature type="domain" description="UDP-3-O-[3-hydroxymyristoyl] glucosamine N-acyltransferase non-repeat region" evidence="8">
    <location>
        <begin position="23"/>
        <end position="94"/>
    </location>
</feature>
<comment type="similarity">
    <text evidence="7">Belongs to the transferase hexapeptide repeat family. LpxD subfamily.</text>
</comment>
<evidence type="ECO:0000259" key="9">
    <source>
        <dbReference type="Pfam" id="PF25087"/>
    </source>
</evidence>
<dbReference type="Gene3D" id="3.40.1390.10">
    <property type="entry name" value="MurE/MurF, N-terminal domain"/>
    <property type="match status" value="1"/>
</dbReference>
<keyword evidence="3 7" id="KW-0808">Transferase</keyword>
<feature type="active site" description="Proton acceptor" evidence="7">
    <location>
        <position position="245"/>
    </location>
</feature>
<dbReference type="UniPathway" id="UPA00973"/>
<dbReference type="AlphaFoldDB" id="K9YQ54"/>
<keyword evidence="11" id="KW-1185">Reference proteome</keyword>
<dbReference type="NCBIfam" id="NF002060">
    <property type="entry name" value="PRK00892.1"/>
    <property type="match status" value="1"/>
</dbReference>
<dbReference type="GO" id="GO:0103118">
    <property type="term" value="F:UDP-3-O-[(3R)-3-hydroxyacyl]-glucosamine N-acyltransferase activity"/>
    <property type="evidence" value="ECO:0007669"/>
    <property type="project" value="UniProtKB-EC"/>
</dbReference>
<dbReference type="Pfam" id="PF04613">
    <property type="entry name" value="LpxD"/>
    <property type="match status" value="1"/>
</dbReference>
<evidence type="ECO:0000259" key="8">
    <source>
        <dbReference type="Pfam" id="PF04613"/>
    </source>
</evidence>
<dbReference type="RefSeq" id="WP_015228032.1">
    <property type="nucleotide sequence ID" value="NC_019780.1"/>
</dbReference>
<dbReference type="EMBL" id="CP003944">
    <property type="protein sequence ID" value="AFZ49019.1"/>
    <property type="molecule type" value="Genomic_DNA"/>
</dbReference>
<reference evidence="10" key="1">
    <citation type="submission" date="2012-04" db="EMBL/GenBank/DDBJ databases">
        <title>Finished genome of Dactylococcopsis salina PCC 8305.</title>
        <authorList>
            <consortium name="US DOE Joint Genome Institute"/>
            <person name="Gugger M."/>
            <person name="Coursin T."/>
            <person name="Rippka R."/>
            <person name="Tandeau De Marsac N."/>
            <person name="Huntemann M."/>
            <person name="Wei C.-L."/>
            <person name="Han J."/>
            <person name="Detter J.C."/>
            <person name="Han C."/>
            <person name="Tapia R."/>
            <person name="Daligault H."/>
            <person name="Chen A."/>
            <person name="Krypides N."/>
            <person name="Mavromatis K."/>
            <person name="Markowitz V."/>
            <person name="Szeto E."/>
            <person name="Ivanova N."/>
            <person name="Ovchinnikova G."/>
            <person name="Pagani I."/>
            <person name="Pati A."/>
            <person name="Goodwin L."/>
            <person name="Peters L."/>
            <person name="Pitluck S."/>
            <person name="Woyke T."/>
            <person name="Kerfeld C."/>
        </authorList>
    </citation>
    <scope>NUCLEOTIDE SEQUENCE [LARGE SCALE GENOMIC DNA]</scope>
    <source>
        <strain evidence="10">PCC 8305</strain>
    </source>
</reference>
<gene>
    <name evidence="7" type="primary">lpxD</name>
    <name evidence="10" type="ORF">Dacsa_0205</name>
</gene>